<dbReference type="InterPro" id="IPR050179">
    <property type="entry name" value="Trans_hexapeptide_repeat"/>
</dbReference>
<evidence type="ECO:0000313" key="4">
    <source>
        <dbReference type="Proteomes" id="UP000000263"/>
    </source>
</evidence>
<dbReference type="NCBIfam" id="TIGR03570">
    <property type="entry name" value="NeuD_NnaD"/>
    <property type="match status" value="1"/>
</dbReference>
<dbReference type="EMBL" id="CP000804">
    <property type="protein sequence ID" value="ABU57440.1"/>
    <property type="molecule type" value="Genomic_DNA"/>
</dbReference>
<feature type="domain" description="PglD N-terminal" evidence="2">
    <location>
        <begin position="3"/>
        <end position="84"/>
    </location>
</feature>
<evidence type="ECO:0000313" key="3">
    <source>
        <dbReference type="EMBL" id="ABU57440.1"/>
    </source>
</evidence>
<dbReference type="InterPro" id="IPR020019">
    <property type="entry name" value="AcTrfase_PglD-like"/>
</dbReference>
<evidence type="ECO:0000259" key="2">
    <source>
        <dbReference type="Pfam" id="PF17836"/>
    </source>
</evidence>
<accession>A7NIY2</accession>
<dbReference type="OrthoDB" id="9794407at2"/>
<dbReference type="Proteomes" id="UP000000263">
    <property type="component" value="Chromosome"/>
</dbReference>
<protein>
    <submittedName>
        <fullName evidence="3">Transferase hexapeptide repeat containing protein</fullName>
    </submittedName>
</protein>
<dbReference type="InterPro" id="IPR011004">
    <property type="entry name" value="Trimer_LpxA-like_sf"/>
</dbReference>
<dbReference type="Gene3D" id="3.40.50.20">
    <property type="match status" value="1"/>
</dbReference>
<dbReference type="Gene3D" id="2.160.10.10">
    <property type="entry name" value="Hexapeptide repeat proteins"/>
    <property type="match status" value="1"/>
</dbReference>
<keyword evidence="4" id="KW-1185">Reference proteome</keyword>
<dbReference type="GO" id="GO:0016740">
    <property type="term" value="F:transferase activity"/>
    <property type="evidence" value="ECO:0007669"/>
    <property type="project" value="UniProtKB-KW"/>
</dbReference>
<dbReference type="eggNOG" id="COG0110">
    <property type="taxonomic scope" value="Bacteria"/>
</dbReference>
<dbReference type="KEGG" id="rca:Rcas_1344"/>
<dbReference type="PANTHER" id="PTHR43300:SF7">
    <property type="entry name" value="UDP-N-ACETYLBACILLOSAMINE N-ACETYLTRANSFERASE"/>
    <property type="match status" value="1"/>
</dbReference>
<proteinExistence type="predicted"/>
<dbReference type="eggNOG" id="COG1086">
    <property type="taxonomic scope" value="Bacteria"/>
</dbReference>
<dbReference type="PANTHER" id="PTHR43300">
    <property type="entry name" value="ACETYLTRANSFERASE"/>
    <property type="match status" value="1"/>
</dbReference>
<sequence>MKRVLIIGAGGHAQVVADILLRMHEMGADLTPIGFLDDNPHLFGEWRLGLPILGPLASIDAVDHDCVVIGIGDNRTRRAIYERLTACGEQFTVACHPTAIVARDAVIGAGTVIAARAVVNAGAHIGMNVILNSGCIVEHHNRIGAHAHIAPGATLGGAVTVSEGALVGIGATVLPQRAVGAWSVVGGGAVVTSAVDDNQVVSGVPARPHLASHHLIPARRRARVGV</sequence>
<dbReference type="SUPFAM" id="SSF51161">
    <property type="entry name" value="Trimeric LpxA-like enzymes"/>
    <property type="match status" value="1"/>
</dbReference>
<keyword evidence="3" id="KW-0808">Transferase</keyword>
<feature type="binding site" evidence="1">
    <location>
        <position position="148"/>
    </location>
    <ligand>
        <name>acetyl-CoA</name>
        <dbReference type="ChEBI" id="CHEBI:57288"/>
    </ligand>
</feature>
<dbReference type="CDD" id="cd03360">
    <property type="entry name" value="LbH_AT_putative"/>
    <property type="match status" value="1"/>
</dbReference>
<organism evidence="3 4">
    <name type="scientific">Roseiflexus castenholzii (strain DSM 13941 / HLO8)</name>
    <dbReference type="NCBI Taxonomy" id="383372"/>
    <lineage>
        <taxon>Bacteria</taxon>
        <taxon>Bacillati</taxon>
        <taxon>Chloroflexota</taxon>
        <taxon>Chloroflexia</taxon>
        <taxon>Chloroflexales</taxon>
        <taxon>Roseiflexineae</taxon>
        <taxon>Roseiflexaceae</taxon>
        <taxon>Roseiflexus</taxon>
    </lineage>
</organism>
<dbReference type="STRING" id="383372.Rcas_1344"/>
<dbReference type="Pfam" id="PF17836">
    <property type="entry name" value="PglD_N"/>
    <property type="match status" value="1"/>
</dbReference>
<dbReference type="HOGENOM" id="CLU_081811_0_1_0"/>
<feature type="binding site" evidence="1">
    <location>
        <position position="187"/>
    </location>
    <ligand>
        <name>acetyl-CoA</name>
        <dbReference type="ChEBI" id="CHEBI:57288"/>
    </ligand>
</feature>
<reference evidence="3 4" key="1">
    <citation type="submission" date="2007-08" db="EMBL/GenBank/DDBJ databases">
        <title>Complete sequence of Roseiflexus castenholzii DSM 13941.</title>
        <authorList>
            <consortium name="US DOE Joint Genome Institute"/>
            <person name="Copeland A."/>
            <person name="Lucas S."/>
            <person name="Lapidus A."/>
            <person name="Barry K."/>
            <person name="Glavina del Rio T."/>
            <person name="Dalin E."/>
            <person name="Tice H."/>
            <person name="Pitluck S."/>
            <person name="Thompson L.S."/>
            <person name="Brettin T."/>
            <person name="Bruce D."/>
            <person name="Detter J.C."/>
            <person name="Han C."/>
            <person name="Tapia R."/>
            <person name="Schmutz J."/>
            <person name="Larimer F."/>
            <person name="Land M."/>
            <person name="Hauser L."/>
            <person name="Kyrpides N."/>
            <person name="Mikhailova N."/>
            <person name="Bryant D.A."/>
            <person name="Hanada S."/>
            <person name="Tsukatani Y."/>
            <person name="Richardson P."/>
        </authorList>
    </citation>
    <scope>NUCLEOTIDE SEQUENCE [LARGE SCALE GENOMIC DNA]</scope>
    <source>
        <strain evidence="4">DSM 13941 / HLO8</strain>
    </source>
</reference>
<gene>
    <name evidence="3" type="ordered locus">Rcas_1344</name>
</gene>
<name>A7NIY2_ROSCS</name>
<dbReference type="InterPro" id="IPR041561">
    <property type="entry name" value="PglD_N"/>
</dbReference>
<dbReference type="AlphaFoldDB" id="A7NIY2"/>
<feature type="binding site" evidence="1">
    <location>
        <position position="72"/>
    </location>
    <ligand>
        <name>substrate</name>
    </ligand>
</feature>
<dbReference type="RefSeq" id="WP_012119869.1">
    <property type="nucleotide sequence ID" value="NC_009767.1"/>
</dbReference>
<feature type="binding site" evidence="1">
    <location>
        <position position="169"/>
    </location>
    <ligand>
        <name>acetyl-CoA</name>
        <dbReference type="ChEBI" id="CHEBI:57288"/>
    </ligand>
</feature>
<evidence type="ECO:0000256" key="1">
    <source>
        <dbReference type="PIRSR" id="PIRSR620019-2"/>
    </source>
</evidence>